<organism evidence="5 6">
    <name type="scientific">Piptocephalis cylindrospora</name>
    <dbReference type="NCBI Taxonomy" id="1907219"/>
    <lineage>
        <taxon>Eukaryota</taxon>
        <taxon>Fungi</taxon>
        <taxon>Fungi incertae sedis</taxon>
        <taxon>Zoopagomycota</taxon>
        <taxon>Zoopagomycotina</taxon>
        <taxon>Zoopagomycetes</taxon>
        <taxon>Zoopagales</taxon>
        <taxon>Piptocephalidaceae</taxon>
        <taxon>Piptocephalis</taxon>
    </lineage>
</organism>
<feature type="region of interest" description="Disordered" evidence="3">
    <location>
        <begin position="139"/>
        <end position="239"/>
    </location>
</feature>
<dbReference type="InterPro" id="IPR052462">
    <property type="entry name" value="SLIRP/GR-RBP-like"/>
</dbReference>
<dbReference type="EMBL" id="KZ988828">
    <property type="protein sequence ID" value="RKP11536.1"/>
    <property type="molecule type" value="Genomic_DNA"/>
</dbReference>
<dbReference type="CDD" id="cd00590">
    <property type="entry name" value="RRM_SF"/>
    <property type="match status" value="1"/>
</dbReference>
<feature type="compositionally biased region" description="Low complexity" evidence="3">
    <location>
        <begin position="573"/>
        <end position="582"/>
    </location>
</feature>
<feature type="region of interest" description="Disordered" evidence="3">
    <location>
        <begin position="559"/>
        <end position="584"/>
    </location>
</feature>
<keyword evidence="6" id="KW-1185">Reference proteome</keyword>
<dbReference type="OrthoDB" id="410044at2759"/>
<dbReference type="InterPro" id="IPR034352">
    <property type="entry name" value="Rim4_RRM1"/>
</dbReference>
<name>A0A4P9XYM8_9FUNG</name>
<feature type="region of interest" description="Disordered" evidence="3">
    <location>
        <begin position="1"/>
        <end position="88"/>
    </location>
</feature>
<sequence>MSNQKQSKTLHVRSHASENRDAPTTRISSSTGPGATTSSSHPVSTAMDTASRSGRGSSSFPTQFGSVGPVDTSSCPIQGAGPGPGIAPPLAMPYQAPISSVAPSSAHPCPSTIPSTIPSAASPSPPPLVISAAAYPPLTSSATPTSHSPTHASASSSPLTPPPHKVEVSEEDEGYSTDEGLGDEEEEGDETEILTESESTSSSTIKEEEEESNTHLTLDSLPSEKGDLHPEEHSDAPQLRASPQACLFVASLSAAKTEDQLQESVTSHFRRWGHLLNVKVFKDWQQRPYSFVQFARVEDARRALVEAQGTVVDERHVRIEPARVNRSLIIGRYAMDPTLVTRSSIEVLVARFGTLESIRPQPNPATGVPEGSVCVKFAYREDAIRAYLHLRGDPEWHVDWASQYGPSSSASPSSSVSLPTQDLPGAARRIDRCSLFVGQLNPQLITQVDLTSRFARYGEMLECTLVNRSQATSFPRCAFAFVRYMREDAASRAISGEDGARWLDRNIRVQYREPRDLPSFPGYGQPTPPSRFISPGAPGDIGPPSIIPYVLHPSGPVATMDSNHSTAPPSPPVVTNTSVPPSGEECSTILPHLGYYPASTCGYYTFLPGQYPPGNPQALAMAPGMMGRSTLSHPHPSMSPSMGSHAQSPPPSSPSPSPTSSSLYLYGPLAYGQENGQKYKVMIPKGSSTTSEKMVKDSTRSADQETEAGTRGGREGKEKEPIMSTPPTTPRVPKVVVHRSKEPRSPGQEDHRTSSKDHARLAKDGKA</sequence>
<gene>
    <name evidence="5" type="ORF">BJ684DRAFT_21887</name>
</gene>
<feature type="compositionally biased region" description="Polar residues" evidence="3">
    <location>
        <begin position="41"/>
        <end position="75"/>
    </location>
</feature>
<protein>
    <recommendedName>
        <fullName evidence="4">RRM domain-containing protein</fullName>
    </recommendedName>
</protein>
<accession>A0A4P9XYM8</accession>
<feature type="compositionally biased region" description="Basic and acidic residues" evidence="3">
    <location>
        <begin position="712"/>
        <end position="721"/>
    </location>
</feature>
<feature type="compositionally biased region" description="Pro residues" evidence="3">
    <location>
        <begin position="648"/>
        <end position="657"/>
    </location>
</feature>
<feature type="compositionally biased region" description="Low complexity" evidence="3">
    <location>
        <begin position="28"/>
        <end position="40"/>
    </location>
</feature>
<evidence type="ECO:0000313" key="5">
    <source>
        <dbReference type="EMBL" id="RKP11536.1"/>
    </source>
</evidence>
<evidence type="ECO:0000256" key="3">
    <source>
        <dbReference type="SAM" id="MobiDB-lite"/>
    </source>
</evidence>
<feature type="region of interest" description="Disordered" evidence="3">
    <location>
        <begin position="625"/>
        <end position="666"/>
    </location>
</feature>
<dbReference type="CDD" id="cd12453">
    <property type="entry name" value="RRM1_RIM4_like"/>
    <property type="match status" value="1"/>
</dbReference>
<dbReference type="Gene3D" id="3.30.70.330">
    <property type="match status" value="2"/>
</dbReference>
<feature type="region of interest" description="Disordered" evidence="3">
    <location>
        <begin position="686"/>
        <end position="767"/>
    </location>
</feature>
<dbReference type="GO" id="GO:0003723">
    <property type="term" value="F:RNA binding"/>
    <property type="evidence" value="ECO:0007669"/>
    <property type="project" value="UniProtKB-UniRule"/>
</dbReference>
<dbReference type="Proteomes" id="UP000267251">
    <property type="component" value="Unassembled WGS sequence"/>
</dbReference>
<reference evidence="6" key="1">
    <citation type="journal article" date="2018" name="Nat. Microbiol.">
        <title>Leveraging single-cell genomics to expand the fungal tree of life.</title>
        <authorList>
            <person name="Ahrendt S.R."/>
            <person name="Quandt C.A."/>
            <person name="Ciobanu D."/>
            <person name="Clum A."/>
            <person name="Salamov A."/>
            <person name="Andreopoulos B."/>
            <person name="Cheng J.F."/>
            <person name="Woyke T."/>
            <person name="Pelin A."/>
            <person name="Henrissat B."/>
            <person name="Reynolds N.K."/>
            <person name="Benny G.L."/>
            <person name="Smith M.E."/>
            <person name="James T.Y."/>
            <person name="Grigoriev I.V."/>
        </authorList>
    </citation>
    <scope>NUCLEOTIDE SEQUENCE [LARGE SCALE GENOMIC DNA]</scope>
</reference>
<feature type="compositionally biased region" description="Basic and acidic residues" evidence="3">
    <location>
        <begin position="222"/>
        <end position="235"/>
    </location>
</feature>
<evidence type="ECO:0000256" key="1">
    <source>
        <dbReference type="ARBA" id="ARBA00022884"/>
    </source>
</evidence>
<dbReference type="InterPro" id="IPR035979">
    <property type="entry name" value="RBD_domain_sf"/>
</dbReference>
<dbReference type="InterPro" id="IPR012677">
    <property type="entry name" value="Nucleotide-bd_a/b_plait_sf"/>
</dbReference>
<proteinExistence type="predicted"/>
<feature type="compositionally biased region" description="Basic and acidic residues" evidence="3">
    <location>
        <begin position="739"/>
        <end position="767"/>
    </location>
</feature>
<evidence type="ECO:0000313" key="6">
    <source>
        <dbReference type="Proteomes" id="UP000267251"/>
    </source>
</evidence>
<keyword evidence="1 2" id="KW-0694">RNA-binding</keyword>
<feature type="compositionally biased region" description="Low complexity" evidence="3">
    <location>
        <begin position="139"/>
        <end position="158"/>
    </location>
</feature>
<dbReference type="Pfam" id="PF00076">
    <property type="entry name" value="RRM_1"/>
    <property type="match status" value="2"/>
</dbReference>
<feature type="compositionally biased region" description="Low complexity" evidence="3">
    <location>
        <begin position="110"/>
        <end position="122"/>
    </location>
</feature>
<feature type="compositionally biased region" description="Acidic residues" evidence="3">
    <location>
        <begin position="169"/>
        <end position="195"/>
    </location>
</feature>
<feature type="domain" description="RRM" evidence="4">
    <location>
        <begin position="245"/>
        <end position="324"/>
    </location>
</feature>
<dbReference type="SMART" id="SM00360">
    <property type="entry name" value="RRM"/>
    <property type="match status" value="3"/>
</dbReference>
<feature type="region of interest" description="Disordered" evidence="3">
    <location>
        <begin position="100"/>
        <end position="124"/>
    </location>
</feature>
<dbReference type="SUPFAM" id="SSF54928">
    <property type="entry name" value="RNA-binding domain, RBD"/>
    <property type="match status" value="2"/>
</dbReference>
<dbReference type="PROSITE" id="PS50102">
    <property type="entry name" value="RRM"/>
    <property type="match status" value="2"/>
</dbReference>
<evidence type="ECO:0000259" key="4">
    <source>
        <dbReference type="PROSITE" id="PS50102"/>
    </source>
</evidence>
<feature type="compositionally biased region" description="Basic and acidic residues" evidence="3">
    <location>
        <begin position="693"/>
        <end position="703"/>
    </location>
</feature>
<dbReference type="InterPro" id="IPR000504">
    <property type="entry name" value="RRM_dom"/>
</dbReference>
<dbReference type="PANTHER" id="PTHR48027">
    <property type="entry name" value="HETEROGENEOUS NUCLEAR RIBONUCLEOPROTEIN 87F-RELATED"/>
    <property type="match status" value="1"/>
</dbReference>
<feature type="domain" description="RRM" evidence="4">
    <location>
        <begin position="433"/>
        <end position="514"/>
    </location>
</feature>
<evidence type="ECO:0000256" key="2">
    <source>
        <dbReference type="PROSITE-ProRule" id="PRU00176"/>
    </source>
</evidence>
<feature type="compositionally biased region" description="Low complexity" evidence="3">
    <location>
        <begin position="632"/>
        <end position="645"/>
    </location>
</feature>
<dbReference type="AlphaFoldDB" id="A0A4P9XYM8"/>